<evidence type="ECO:0000313" key="1">
    <source>
        <dbReference type="EMBL" id="KKL14572.1"/>
    </source>
</evidence>
<sequence>MAAGGGVWPLPLATAARSAALAGDWYHLKRLRSLDEIARAIDEATIDDVLAYLARYPADGFSVLTIGPEPLDTAAAGI</sequence>
<comment type="caution">
    <text evidence="1">The sequence shown here is derived from an EMBL/GenBank/DDBJ whole genome shotgun (WGS) entry which is preliminary data.</text>
</comment>
<reference evidence="1" key="1">
    <citation type="journal article" date="2015" name="Nature">
        <title>Complex archaea that bridge the gap between prokaryotes and eukaryotes.</title>
        <authorList>
            <person name="Spang A."/>
            <person name="Saw J.H."/>
            <person name="Jorgensen S.L."/>
            <person name="Zaremba-Niedzwiedzka K."/>
            <person name="Martijn J."/>
            <person name="Lind A.E."/>
            <person name="van Eijk R."/>
            <person name="Schleper C."/>
            <person name="Guy L."/>
            <person name="Ettema T.J."/>
        </authorList>
    </citation>
    <scope>NUCLEOTIDE SEQUENCE</scope>
</reference>
<evidence type="ECO:0008006" key="2">
    <source>
        <dbReference type="Google" id="ProtNLM"/>
    </source>
</evidence>
<dbReference type="AlphaFoldDB" id="A0A0F9BL75"/>
<dbReference type="EMBL" id="LAZR01040405">
    <property type="protein sequence ID" value="KKL14572.1"/>
    <property type="molecule type" value="Genomic_DNA"/>
</dbReference>
<proteinExistence type="predicted"/>
<name>A0A0F9BL75_9ZZZZ</name>
<gene>
    <name evidence="1" type="ORF">LCGC14_2514320</name>
</gene>
<organism evidence="1">
    <name type="scientific">marine sediment metagenome</name>
    <dbReference type="NCBI Taxonomy" id="412755"/>
    <lineage>
        <taxon>unclassified sequences</taxon>
        <taxon>metagenomes</taxon>
        <taxon>ecological metagenomes</taxon>
    </lineage>
</organism>
<protein>
    <recommendedName>
        <fullName evidence="2">Peptidase M16 C-terminal domain-containing protein</fullName>
    </recommendedName>
</protein>
<accession>A0A0F9BL75</accession>